<protein>
    <submittedName>
        <fullName evidence="11">ABC transporter permease</fullName>
    </submittedName>
</protein>
<dbReference type="Proteomes" id="UP000077469">
    <property type="component" value="Chromosome"/>
</dbReference>
<dbReference type="RefSeq" id="WP_064462379.1">
    <property type="nucleotide sequence ID" value="NC_022795.1"/>
</dbReference>
<evidence type="ECO:0000256" key="3">
    <source>
        <dbReference type="ARBA" id="ARBA00022448"/>
    </source>
</evidence>
<dbReference type="Gene3D" id="1.10.3720.10">
    <property type="entry name" value="MetI-like"/>
    <property type="match status" value="1"/>
</dbReference>
<dbReference type="AlphaFoldDB" id="A0A0X1KSX4"/>
<evidence type="ECO:0000313" key="12">
    <source>
        <dbReference type="Proteomes" id="UP000077469"/>
    </source>
</evidence>
<feature type="transmembrane region" description="Helical" evidence="9">
    <location>
        <begin position="7"/>
        <end position="32"/>
    </location>
</feature>
<evidence type="ECO:0000256" key="4">
    <source>
        <dbReference type="ARBA" id="ARBA00022475"/>
    </source>
</evidence>
<dbReference type="InterPro" id="IPR051124">
    <property type="entry name" value="Phosphate_Transport_Permease"/>
</dbReference>
<keyword evidence="12" id="KW-1185">Reference proteome</keyword>
<dbReference type="CDD" id="cd06261">
    <property type="entry name" value="TM_PBP2"/>
    <property type="match status" value="1"/>
</dbReference>
<dbReference type="EMBL" id="CP007141">
    <property type="protein sequence ID" value="AJC74291.1"/>
    <property type="molecule type" value="Genomic_DNA"/>
</dbReference>
<accession>A0A0X1KSX4</accession>
<comment type="similarity">
    <text evidence="2">Belongs to the binding-protein-dependent transport system permease family. CysTW subfamily.</text>
</comment>
<dbReference type="OrthoDB" id="9785113at2"/>
<evidence type="ECO:0000313" key="11">
    <source>
        <dbReference type="EMBL" id="AJC74291.1"/>
    </source>
</evidence>
<dbReference type="Pfam" id="PF00528">
    <property type="entry name" value="BPD_transp_1"/>
    <property type="match status" value="1"/>
</dbReference>
<evidence type="ECO:0000256" key="9">
    <source>
        <dbReference type="RuleBase" id="RU363032"/>
    </source>
</evidence>
<organism evidence="11 12">
    <name type="scientific">Pseudothermotoga hypogea DSM 11164 = NBRC 106472</name>
    <dbReference type="NCBI Taxonomy" id="1123384"/>
    <lineage>
        <taxon>Bacteria</taxon>
        <taxon>Thermotogati</taxon>
        <taxon>Thermotogota</taxon>
        <taxon>Thermotogae</taxon>
        <taxon>Thermotogales</taxon>
        <taxon>Thermotogaceae</taxon>
        <taxon>Pseudothermotoga</taxon>
    </lineage>
</organism>
<evidence type="ECO:0000259" key="10">
    <source>
        <dbReference type="PROSITE" id="PS50928"/>
    </source>
</evidence>
<dbReference type="GO" id="GO:0005886">
    <property type="term" value="C:plasma membrane"/>
    <property type="evidence" value="ECO:0007669"/>
    <property type="project" value="UniProtKB-SubCell"/>
</dbReference>
<keyword evidence="7 9" id="KW-1133">Transmembrane helix</keyword>
<comment type="subcellular location">
    <subcellularLocation>
        <location evidence="1 9">Cell membrane</location>
        <topology evidence="1 9">Multi-pass membrane protein</topology>
    </subcellularLocation>
</comment>
<feature type="transmembrane region" description="Helical" evidence="9">
    <location>
        <begin position="209"/>
        <end position="227"/>
    </location>
</feature>
<feature type="transmembrane region" description="Helical" evidence="9">
    <location>
        <begin position="253"/>
        <end position="275"/>
    </location>
</feature>
<dbReference type="GO" id="GO:0055085">
    <property type="term" value="P:transmembrane transport"/>
    <property type="evidence" value="ECO:0007669"/>
    <property type="project" value="InterPro"/>
</dbReference>
<keyword evidence="6 9" id="KW-0812">Transmembrane</keyword>
<evidence type="ECO:0000256" key="7">
    <source>
        <dbReference type="ARBA" id="ARBA00022989"/>
    </source>
</evidence>
<dbReference type="InterPro" id="IPR035906">
    <property type="entry name" value="MetI-like_sf"/>
</dbReference>
<dbReference type="GO" id="GO:0006817">
    <property type="term" value="P:phosphate ion transport"/>
    <property type="evidence" value="ECO:0007669"/>
    <property type="project" value="UniProtKB-KW"/>
</dbReference>
<feature type="transmembrane region" description="Helical" evidence="9">
    <location>
        <begin position="104"/>
        <end position="130"/>
    </location>
</feature>
<dbReference type="PaxDb" id="1123384-AJ81_09025"/>
<feature type="transmembrane region" description="Helical" evidence="9">
    <location>
        <begin position="142"/>
        <end position="162"/>
    </location>
</feature>
<keyword evidence="3 9" id="KW-0813">Transport</keyword>
<keyword evidence="8 9" id="KW-0472">Membrane</keyword>
<dbReference type="SUPFAM" id="SSF161098">
    <property type="entry name" value="MetI-like"/>
    <property type="match status" value="1"/>
</dbReference>
<dbReference type="PANTHER" id="PTHR30425:SF1">
    <property type="entry name" value="PHOSPHATE TRANSPORT SYSTEM PERMEASE PROTEIN PSTC"/>
    <property type="match status" value="1"/>
</dbReference>
<keyword evidence="5" id="KW-0592">Phosphate transport</keyword>
<dbReference type="KEGG" id="phy:AJ81_09025"/>
<name>A0A0X1KSX4_9THEM</name>
<keyword evidence="4" id="KW-1003">Cell membrane</keyword>
<evidence type="ECO:0000256" key="5">
    <source>
        <dbReference type="ARBA" id="ARBA00022592"/>
    </source>
</evidence>
<gene>
    <name evidence="11" type="ORF">AJ81_09025</name>
</gene>
<dbReference type="PATRIC" id="fig|1123384.7.peg.1813"/>
<sequence>MRKTVSFIFVSLTSLAAVVVAAALFAIVFFIFSESVPAIKEVGLGLFSPNWYPVWEVEPEFGIGTMLLNSLILSVWTSVWVWTIGLGVAIYLHKYALNKERELILRVLEYVSGIPSVVLGLFGVLILGNWFLRLGAWSAQNFLNASIVLSVLTLPFMVSLTFQSLEKVPRQLTEGAIALGAKDLAVTWIELKHAAAGIVNAMLTVFNRIFGETMIVLMVAGGANMLLKSLLDPVRPLTATLGSEIGEVAVGSLHYSVLFFIAFLVLTGCLILNVLSNMITRKLERWIKG</sequence>
<proteinExistence type="inferred from homology"/>
<dbReference type="STRING" id="1123384.AJ81_09025"/>
<feature type="transmembrane region" description="Helical" evidence="9">
    <location>
        <begin position="71"/>
        <end position="92"/>
    </location>
</feature>
<dbReference type="PROSITE" id="PS50928">
    <property type="entry name" value="ABC_TM1"/>
    <property type="match status" value="1"/>
</dbReference>
<reference evidence="11 12" key="1">
    <citation type="submission" date="2014-01" db="EMBL/GenBank/DDBJ databases">
        <title>Genome sequencing of Thermotog hypogea.</title>
        <authorList>
            <person name="Zhang X."/>
            <person name="Alvare G."/>
            <person name="Fristensky B."/>
            <person name="Chen L."/>
            <person name="Suen T."/>
            <person name="Chen Q."/>
            <person name="Ma K."/>
        </authorList>
    </citation>
    <scope>NUCLEOTIDE SEQUENCE [LARGE SCALE GENOMIC DNA]</scope>
    <source>
        <strain evidence="11 12">DSM 11164</strain>
    </source>
</reference>
<evidence type="ECO:0000256" key="8">
    <source>
        <dbReference type="ARBA" id="ARBA00023136"/>
    </source>
</evidence>
<feature type="domain" description="ABC transmembrane type-1" evidence="10">
    <location>
        <begin position="67"/>
        <end position="276"/>
    </location>
</feature>
<dbReference type="InterPro" id="IPR000515">
    <property type="entry name" value="MetI-like"/>
</dbReference>
<evidence type="ECO:0000256" key="6">
    <source>
        <dbReference type="ARBA" id="ARBA00022692"/>
    </source>
</evidence>
<evidence type="ECO:0000256" key="2">
    <source>
        <dbReference type="ARBA" id="ARBA00007069"/>
    </source>
</evidence>
<evidence type="ECO:0000256" key="1">
    <source>
        <dbReference type="ARBA" id="ARBA00004651"/>
    </source>
</evidence>
<dbReference type="PANTHER" id="PTHR30425">
    <property type="entry name" value="PHOSPHATE TRANSPORT SYSTEM PERMEASE PROTEIN PST"/>
    <property type="match status" value="1"/>
</dbReference>